<dbReference type="Gene3D" id="3.40.50.300">
    <property type="entry name" value="P-loop containing nucleotide triphosphate hydrolases"/>
    <property type="match status" value="2"/>
</dbReference>
<evidence type="ECO:0000256" key="2">
    <source>
        <dbReference type="ARBA" id="ARBA00022737"/>
    </source>
</evidence>
<sequence length="530" mass="56889">MSSLVLSDVAYAFPDDTPLFDGLDLAVGPGLTSLVGRNGAGKSTLLRLIAGERRPTRGSITVDGDPAGPPTVGYLPQLLADAPAERTLADELGVGGRLAALARIEAGEGDDDDFGLVGDDWAVAERTIALLDDLGLPTELDRPVVALSGGERTLAAVAGRLLGRPRVLLLDEPTNNLDWRARERLFAAIGGFVGGGDRVVLVVSHDLEMLDRAGRTVELRAGRCRVFGGPYAHYREVIGAEQAAALQSLTGARNDLRAQKRDKVEAQVVLARRERYGRKMEATKREPKIVMGLRKRQAQESAARYRATHERGVERARERMRDADAAVRREELLRVDLPDPGLASGRVVLDADDPVAGRVHLVGPARVRLAGPNGSGKTTLLRRILGGPDSAARSDDDVVVHVPWALLPQDLRVGHPEWSVIDAIRAVRPDASAEEAHAHAARLLFTGGAGFRRLGDLSGGERLRAALAARLFARPVPQLLVLDEPTNNLDLDGVQVLTDALSQWRGALLLVSHDDCFCDRVGVDDVITLG</sequence>
<dbReference type="EMBL" id="FXTG01000003">
    <property type="protein sequence ID" value="SMO65504.1"/>
    <property type="molecule type" value="Genomic_DNA"/>
</dbReference>
<dbReference type="CDD" id="cd03225">
    <property type="entry name" value="ABC_cobalt_CbiO_domain1"/>
    <property type="match status" value="1"/>
</dbReference>
<keyword evidence="4" id="KW-0067">ATP-binding</keyword>
<proteinExistence type="predicted"/>
<keyword evidence="1" id="KW-0813">Transport</keyword>
<evidence type="ECO:0000256" key="1">
    <source>
        <dbReference type="ARBA" id="ARBA00022448"/>
    </source>
</evidence>
<evidence type="ECO:0000256" key="3">
    <source>
        <dbReference type="ARBA" id="ARBA00022741"/>
    </source>
</evidence>
<dbReference type="SMART" id="SM00382">
    <property type="entry name" value="AAA"/>
    <property type="match status" value="2"/>
</dbReference>
<gene>
    <name evidence="6" type="ORF">SAMN06265174_103159</name>
</gene>
<dbReference type="PANTHER" id="PTHR19211">
    <property type="entry name" value="ATP-BINDING TRANSPORT PROTEIN-RELATED"/>
    <property type="match status" value="1"/>
</dbReference>
<name>A0ABY1N1I8_9ACTN</name>
<evidence type="ECO:0000259" key="5">
    <source>
        <dbReference type="PROSITE" id="PS50893"/>
    </source>
</evidence>
<keyword evidence="7" id="KW-1185">Reference proteome</keyword>
<dbReference type="Pfam" id="PF00005">
    <property type="entry name" value="ABC_tran"/>
    <property type="match status" value="2"/>
</dbReference>
<dbReference type="PANTHER" id="PTHR19211:SF6">
    <property type="entry name" value="BLL7188 PROTEIN"/>
    <property type="match status" value="1"/>
</dbReference>
<dbReference type="InterPro" id="IPR003593">
    <property type="entry name" value="AAA+_ATPase"/>
</dbReference>
<dbReference type="Proteomes" id="UP000315460">
    <property type="component" value="Unassembled WGS sequence"/>
</dbReference>
<dbReference type="InterPro" id="IPR003439">
    <property type="entry name" value="ABC_transporter-like_ATP-bd"/>
</dbReference>
<dbReference type="SUPFAM" id="SSF52540">
    <property type="entry name" value="P-loop containing nucleoside triphosphate hydrolases"/>
    <property type="match status" value="2"/>
</dbReference>
<organism evidence="6 7">
    <name type="scientific">Dietzia kunjamensis subsp. schimae</name>
    <dbReference type="NCBI Taxonomy" id="498198"/>
    <lineage>
        <taxon>Bacteria</taxon>
        <taxon>Bacillati</taxon>
        <taxon>Actinomycetota</taxon>
        <taxon>Actinomycetes</taxon>
        <taxon>Mycobacteriales</taxon>
        <taxon>Dietziaceae</taxon>
        <taxon>Dietzia</taxon>
    </lineage>
</organism>
<dbReference type="InterPro" id="IPR027417">
    <property type="entry name" value="P-loop_NTPase"/>
</dbReference>
<dbReference type="PROSITE" id="PS50893">
    <property type="entry name" value="ABC_TRANSPORTER_2"/>
    <property type="match status" value="1"/>
</dbReference>
<reference evidence="6 7" key="1">
    <citation type="submission" date="2017-05" db="EMBL/GenBank/DDBJ databases">
        <authorList>
            <person name="Varghese N."/>
            <person name="Submissions S."/>
        </authorList>
    </citation>
    <scope>NUCLEOTIDE SEQUENCE [LARGE SCALE GENOMIC DNA]</scope>
    <source>
        <strain evidence="6 7">DSM 45139</strain>
    </source>
</reference>
<dbReference type="InterPro" id="IPR050611">
    <property type="entry name" value="ABCF"/>
</dbReference>
<evidence type="ECO:0000313" key="7">
    <source>
        <dbReference type="Proteomes" id="UP000315460"/>
    </source>
</evidence>
<evidence type="ECO:0000256" key="4">
    <source>
        <dbReference type="ARBA" id="ARBA00022840"/>
    </source>
</evidence>
<keyword evidence="3" id="KW-0547">Nucleotide-binding</keyword>
<keyword evidence="2" id="KW-0677">Repeat</keyword>
<accession>A0ABY1N1I8</accession>
<evidence type="ECO:0000313" key="6">
    <source>
        <dbReference type="EMBL" id="SMO65504.1"/>
    </source>
</evidence>
<feature type="domain" description="ABC transporter" evidence="5">
    <location>
        <begin position="4"/>
        <end position="246"/>
    </location>
</feature>
<comment type="caution">
    <text evidence="6">The sequence shown here is derived from an EMBL/GenBank/DDBJ whole genome shotgun (WGS) entry which is preliminary data.</text>
</comment>
<protein>
    <submittedName>
        <fullName evidence="6">ATPase components of ABC transporters with duplicated ATPase domains</fullName>
    </submittedName>
</protein>
<dbReference type="RefSeq" id="WP_154829821.1">
    <property type="nucleotide sequence ID" value="NZ_BAAAQH010000012.1"/>
</dbReference>
<dbReference type="InterPro" id="IPR015856">
    <property type="entry name" value="ABC_transpr_CbiO/EcfA_su"/>
</dbReference>